<feature type="compositionally biased region" description="Low complexity" evidence="1">
    <location>
        <begin position="20"/>
        <end position="32"/>
    </location>
</feature>
<protein>
    <submittedName>
        <fullName evidence="2">Uncharacterized protein</fullName>
    </submittedName>
</protein>
<evidence type="ECO:0000256" key="1">
    <source>
        <dbReference type="SAM" id="MobiDB-lite"/>
    </source>
</evidence>
<feature type="region of interest" description="Disordered" evidence="1">
    <location>
        <begin position="1"/>
        <end position="34"/>
    </location>
</feature>
<dbReference type="EMBL" id="GBRH01261696">
    <property type="protein sequence ID" value="JAD36199.1"/>
    <property type="molecule type" value="Transcribed_RNA"/>
</dbReference>
<proteinExistence type="predicted"/>
<name>A0A0A8Z9W6_ARUDO</name>
<accession>A0A0A8Z9W6</accession>
<dbReference type="AlphaFoldDB" id="A0A0A8Z9W6"/>
<reference evidence="2" key="1">
    <citation type="submission" date="2014-09" db="EMBL/GenBank/DDBJ databases">
        <authorList>
            <person name="Magalhaes I.L.F."/>
            <person name="Oliveira U."/>
            <person name="Santos F.R."/>
            <person name="Vidigal T.H.D.A."/>
            <person name="Brescovit A.D."/>
            <person name="Santos A.J."/>
        </authorList>
    </citation>
    <scope>NUCLEOTIDE SEQUENCE</scope>
    <source>
        <tissue evidence="2">Shoot tissue taken approximately 20 cm above the soil surface</tissue>
    </source>
</reference>
<sequence length="41" mass="4452">MFSEMETVDAAVTQAEDTQGSESQSGQQQQLSMKDVLCTVL</sequence>
<organism evidence="2">
    <name type="scientific">Arundo donax</name>
    <name type="common">Giant reed</name>
    <name type="synonym">Donax arundinaceus</name>
    <dbReference type="NCBI Taxonomy" id="35708"/>
    <lineage>
        <taxon>Eukaryota</taxon>
        <taxon>Viridiplantae</taxon>
        <taxon>Streptophyta</taxon>
        <taxon>Embryophyta</taxon>
        <taxon>Tracheophyta</taxon>
        <taxon>Spermatophyta</taxon>
        <taxon>Magnoliopsida</taxon>
        <taxon>Liliopsida</taxon>
        <taxon>Poales</taxon>
        <taxon>Poaceae</taxon>
        <taxon>PACMAD clade</taxon>
        <taxon>Arundinoideae</taxon>
        <taxon>Arundineae</taxon>
        <taxon>Arundo</taxon>
    </lineage>
</organism>
<reference evidence="2" key="2">
    <citation type="journal article" date="2015" name="Data Brief">
        <title>Shoot transcriptome of the giant reed, Arundo donax.</title>
        <authorList>
            <person name="Barrero R.A."/>
            <person name="Guerrero F.D."/>
            <person name="Moolhuijzen P."/>
            <person name="Goolsby J.A."/>
            <person name="Tidwell J."/>
            <person name="Bellgard S.E."/>
            <person name="Bellgard M.I."/>
        </authorList>
    </citation>
    <scope>NUCLEOTIDE SEQUENCE</scope>
    <source>
        <tissue evidence="2">Shoot tissue taken approximately 20 cm above the soil surface</tissue>
    </source>
</reference>
<evidence type="ECO:0000313" key="2">
    <source>
        <dbReference type="EMBL" id="JAD36199.1"/>
    </source>
</evidence>